<evidence type="ECO:0000313" key="5">
    <source>
        <dbReference type="EMBL" id="MDG0861530.1"/>
    </source>
</evidence>
<organism evidence="5 6">
    <name type="scientific">Pelomonas aquatica</name>
    <dbReference type="NCBI Taxonomy" id="431058"/>
    <lineage>
        <taxon>Bacteria</taxon>
        <taxon>Pseudomonadati</taxon>
        <taxon>Pseudomonadota</taxon>
        <taxon>Betaproteobacteria</taxon>
        <taxon>Burkholderiales</taxon>
        <taxon>Sphaerotilaceae</taxon>
        <taxon>Roseateles</taxon>
    </lineage>
</organism>
<dbReference type="PANTHER" id="PTHR30349:SF81">
    <property type="entry name" value="TYROSINE RECOMBINASE XERC"/>
    <property type="match status" value="1"/>
</dbReference>
<reference evidence="5" key="1">
    <citation type="submission" date="2019-02" db="EMBL/GenBank/DDBJ databases">
        <title>Draft genome of the type strain Pelomonas aquatica CCUG 52575T.</title>
        <authorList>
            <person name="Gomila M."/>
            <person name="Lalucat J."/>
        </authorList>
    </citation>
    <scope>NUCLEOTIDE SEQUENCE</scope>
    <source>
        <strain evidence="5">CCUG 52575</strain>
    </source>
</reference>
<name>A0A9X4LDH9_9BURK</name>
<keyword evidence="1" id="KW-0159">Chromosome partition</keyword>
<evidence type="ECO:0000256" key="1">
    <source>
        <dbReference type="ARBA" id="ARBA00022829"/>
    </source>
</evidence>
<dbReference type="SUPFAM" id="SSF56349">
    <property type="entry name" value="DNA breaking-rejoining enzymes"/>
    <property type="match status" value="1"/>
</dbReference>
<evidence type="ECO:0000256" key="3">
    <source>
        <dbReference type="ARBA" id="ARBA00023172"/>
    </source>
</evidence>
<dbReference type="GO" id="GO:0007059">
    <property type="term" value="P:chromosome segregation"/>
    <property type="evidence" value="ECO:0007669"/>
    <property type="project" value="UniProtKB-KW"/>
</dbReference>
<dbReference type="EMBL" id="SGUG01000004">
    <property type="protein sequence ID" value="MDG0861530.1"/>
    <property type="molecule type" value="Genomic_DNA"/>
</dbReference>
<evidence type="ECO:0000256" key="2">
    <source>
        <dbReference type="ARBA" id="ARBA00022908"/>
    </source>
</evidence>
<keyword evidence="3" id="KW-0233">DNA recombination</keyword>
<dbReference type="AlphaFoldDB" id="A0A9X4LDH9"/>
<dbReference type="RefSeq" id="WP_268149356.1">
    <property type="nucleotide sequence ID" value="NZ_JAPPUW010000006.1"/>
</dbReference>
<protein>
    <submittedName>
        <fullName evidence="5">Site-specific integrase</fullName>
    </submittedName>
</protein>
<accession>A0A9X4LDH9</accession>
<dbReference type="GO" id="GO:0003677">
    <property type="term" value="F:DNA binding"/>
    <property type="evidence" value="ECO:0007669"/>
    <property type="project" value="InterPro"/>
</dbReference>
<dbReference type="InterPro" id="IPR050090">
    <property type="entry name" value="Tyrosine_recombinase_XerCD"/>
</dbReference>
<evidence type="ECO:0000313" key="6">
    <source>
        <dbReference type="Proteomes" id="UP001152766"/>
    </source>
</evidence>
<dbReference type="Pfam" id="PF00589">
    <property type="entry name" value="Phage_integrase"/>
    <property type="match status" value="1"/>
</dbReference>
<feature type="domain" description="Tyr recombinase" evidence="4">
    <location>
        <begin position="207"/>
        <end position="429"/>
    </location>
</feature>
<dbReference type="Proteomes" id="UP001152766">
    <property type="component" value="Unassembled WGS sequence"/>
</dbReference>
<keyword evidence="2" id="KW-0229">DNA integration</keyword>
<sequence length="477" mass="52931">MQLKNVTLIDVEVDGKKSFGLLGPDGRRIAAFDAFAKSQSGRPINTRSAYCRNLAKFFDYLFEAAAKLADARATLTREELVEVLEAYREYLVFGGMSGNELARKVNSTLPSPMVSKASCDSMHAPIRRFLKLSETLRKQLEELVRHRLVEATVDPFPLLPSSTARQLQAHQAAAMVAASMFAGIVSGGPKLIDEASLPSVGGAAPYDSKRAFPFDAVAALINAMPSWRDKALYSFCAASGCRISEALQLLWPDISMQQATVKLVDPAHRANDASYLYLTPKERDKLVWKGRTSQATLLIEPFASMFFEALENYLKNEYFPHGLHQFVFQHRRSGMEGRPYFLSAASSRNGIFGSAVATVRPITQLNEDFGAHSLRHMYGTYLLNYFPRSDGSYGLPIGLVKQLMGHANIKSTERYARHDVELFQAELAYANFMLFGSGATKTLNQMRREVLQAKLAIVERAIAQEATAIEMSTRVSQ</sequence>
<dbReference type="InterPro" id="IPR011010">
    <property type="entry name" value="DNA_brk_join_enz"/>
</dbReference>
<proteinExistence type="predicted"/>
<dbReference type="InterPro" id="IPR013762">
    <property type="entry name" value="Integrase-like_cat_sf"/>
</dbReference>
<comment type="caution">
    <text evidence="5">The sequence shown here is derived from an EMBL/GenBank/DDBJ whole genome shotgun (WGS) entry which is preliminary data.</text>
</comment>
<keyword evidence="6" id="KW-1185">Reference proteome</keyword>
<dbReference type="PROSITE" id="PS51898">
    <property type="entry name" value="TYR_RECOMBINASE"/>
    <property type="match status" value="1"/>
</dbReference>
<dbReference type="GO" id="GO:0015074">
    <property type="term" value="P:DNA integration"/>
    <property type="evidence" value="ECO:0007669"/>
    <property type="project" value="UniProtKB-KW"/>
</dbReference>
<gene>
    <name evidence="5" type="ORF">EXJ73_03460</name>
</gene>
<dbReference type="PANTHER" id="PTHR30349">
    <property type="entry name" value="PHAGE INTEGRASE-RELATED"/>
    <property type="match status" value="1"/>
</dbReference>
<dbReference type="InterPro" id="IPR002104">
    <property type="entry name" value="Integrase_catalytic"/>
</dbReference>
<dbReference type="GO" id="GO:0006310">
    <property type="term" value="P:DNA recombination"/>
    <property type="evidence" value="ECO:0007669"/>
    <property type="project" value="UniProtKB-KW"/>
</dbReference>
<dbReference type="CDD" id="cd00397">
    <property type="entry name" value="DNA_BRE_C"/>
    <property type="match status" value="1"/>
</dbReference>
<dbReference type="Gene3D" id="1.10.443.10">
    <property type="entry name" value="Intergrase catalytic core"/>
    <property type="match status" value="1"/>
</dbReference>
<evidence type="ECO:0000259" key="4">
    <source>
        <dbReference type="PROSITE" id="PS51898"/>
    </source>
</evidence>